<evidence type="ECO:0000256" key="9">
    <source>
        <dbReference type="SAM" id="SignalP"/>
    </source>
</evidence>
<keyword evidence="5" id="KW-0472">Membrane</keyword>
<dbReference type="PANTHER" id="PTHR31044">
    <property type="entry name" value="BETA-1,3 GLUCANASE"/>
    <property type="match status" value="1"/>
</dbReference>
<dbReference type="Gene3D" id="1.20.58.1040">
    <property type="match status" value="1"/>
</dbReference>
<evidence type="ECO:0000259" key="10">
    <source>
        <dbReference type="SMART" id="SM00768"/>
    </source>
</evidence>
<keyword evidence="4 9" id="KW-0732">Signal</keyword>
<keyword evidence="7" id="KW-0325">Glycoprotein</keyword>
<evidence type="ECO:0000313" key="11">
    <source>
        <dbReference type="EMBL" id="KAL3625012.1"/>
    </source>
</evidence>
<feature type="domain" description="X8" evidence="10">
    <location>
        <begin position="37"/>
        <end position="121"/>
    </location>
</feature>
<keyword evidence="12" id="KW-1185">Reference proteome</keyword>
<comment type="subcellular location">
    <subcellularLocation>
        <location evidence="1">Cell membrane</location>
        <topology evidence="1">Lipid-anchor</topology>
        <topology evidence="1">GPI-anchor</topology>
    </subcellularLocation>
</comment>
<keyword evidence="3" id="KW-0336">GPI-anchor</keyword>
<sequence length="125" mass="14133">MSKSFNCISMSMILPKILLTFIFIFSISQHSDAQFIDYCIADEQVSDDVLQNAMRWACTNGADCTAIQQYQTCFYPNTTKDHASYAFNSYYQNLKHNGASCYFTAAAILTELDPSHDSCKFGYLP</sequence>
<accession>A0ABD3C615</accession>
<feature type="chain" id="PRO_5044884318" description="X8 domain-containing protein" evidence="9">
    <location>
        <begin position="34"/>
        <end position="125"/>
    </location>
</feature>
<gene>
    <name evidence="11" type="ORF">CASFOL_031680</name>
</gene>
<evidence type="ECO:0000256" key="5">
    <source>
        <dbReference type="ARBA" id="ARBA00023136"/>
    </source>
</evidence>
<evidence type="ECO:0000256" key="1">
    <source>
        <dbReference type="ARBA" id="ARBA00004609"/>
    </source>
</evidence>
<comment type="caution">
    <text evidence="11">The sequence shown here is derived from an EMBL/GenBank/DDBJ whole genome shotgun (WGS) entry which is preliminary data.</text>
</comment>
<dbReference type="GO" id="GO:0005886">
    <property type="term" value="C:plasma membrane"/>
    <property type="evidence" value="ECO:0007669"/>
    <property type="project" value="UniProtKB-SubCell"/>
</dbReference>
<dbReference type="FunFam" id="1.20.58.1040:FF:000001">
    <property type="entry name" value="Glucan endo-1,3-beta-glucosidase 4"/>
    <property type="match status" value="1"/>
</dbReference>
<organism evidence="11 12">
    <name type="scientific">Castilleja foliolosa</name>
    <dbReference type="NCBI Taxonomy" id="1961234"/>
    <lineage>
        <taxon>Eukaryota</taxon>
        <taxon>Viridiplantae</taxon>
        <taxon>Streptophyta</taxon>
        <taxon>Embryophyta</taxon>
        <taxon>Tracheophyta</taxon>
        <taxon>Spermatophyta</taxon>
        <taxon>Magnoliopsida</taxon>
        <taxon>eudicotyledons</taxon>
        <taxon>Gunneridae</taxon>
        <taxon>Pentapetalae</taxon>
        <taxon>asterids</taxon>
        <taxon>lamiids</taxon>
        <taxon>Lamiales</taxon>
        <taxon>Orobanchaceae</taxon>
        <taxon>Pedicularideae</taxon>
        <taxon>Castillejinae</taxon>
        <taxon>Castilleja</taxon>
    </lineage>
</organism>
<evidence type="ECO:0000256" key="2">
    <source>
        <dbReference type="ARBA" id="ARBA00022475"/>
    </source>
</evidence>
<dbReference type="GO" id="GO:0098552">
    <property type="term" value="C:side of membrane"/>
    <property type="evidence" value="ECO:0007669"/>
    <property type="project" value="UniProtKB-KW"/>
</dbReference>
<dbReference type="InterPro" id="IPR044788">
    <property type="entry name" value="X8_dom_prot"/>
</dbReference>
<keyword evidence="6" id="KW-1015">Disulfide bond</keyword>
<evidence type="ECO:0000256" key="6">
    <source>
        <dbReference type="ARBA" id="ARBA00023157"/>
    </source>
</evidence>
<dbReference type="EMBL" id="JAVIJP010000053">
    <property type="protein sequence ID" value="KAL3625012.1"/>
    <property type="molecule type" value="Genomic_DNA"/>
</dbReference>
<dbReference type="PANTHER" id="PTHR31044:SF55">
    <property type="entry name" value="CARBOHYDRATE-BINDING X8 DOMAIN SUPERFAMILY PROTEIN"/>
    <property type="match status" value="1"/>
</dbReference>
<dbReference type="GO" id="GO:0009506">
    <property type="term" value="C:plasmodesma"/>
    <property type="evidence" value="ECO:0007669"/>
    <property type="project" value="UniProtKB-ARBA"/>
</dbReference>
<evidence type="ECO:0000256" key="3">
    <source>
        <dbReference type="ARBA" id="ARBA00022622"/>
    </source>
</evidence>
<dbReference type="Proteomes" id="UP001632038">
    <property type="component" value="Unassembled WGS sequence"/>
</dbReference>
<evidence type="ECO:0000256" key="7">
    <source>
        <dbReference type="ARBA" id="ARBA00023180"/>
    </source>
</evidence>
<keyword evidence="2" id="KW-1003">Cell membrane</keyword>
<keyword evidence="8" id="KW-0449">Lipoprotein</keyword>
<name>A0ABD3C615_9LAMI</name>
<evidence type="ECO:0000256" key="4">
    <source>
        <dbReference type="ARBA" id="ARBA00022729"/>
    </source>
</evidence>
<dbReference type="InterPro" id="IPR012946">
    <property type="entry name" value="X8"/>
</dbReference>
<dbReference type="Pfam" id="PF07983">
    <property type="entry name" value="X8"/>
    <property type="match status" value="1"/>
</dbReference>
<protein>
    <recommendedName>
        <fullName evidence="10">X8 domain-containing protein</fullName>
    </recommendedName>
</protein>
<evidence type="ECO:0000313" key="12">
    <source>
        <dbReference type="Proteomes" id="UP001632038"/>
    </source>
</evidence>
<proteinExistence type="predicted"/>
<dbReference type="AlphaFoldDB" id="A0ABD3C615"/>
<reference evidence="12" key="1">
    <citation type="journal article" date="2024" name="IScience">
        <title>Strigolactones Initiate the Formation of Haustorium-like Structures in Castilleja.</title>
        <authorList>
            <person name="Buerger M."/>
            <person name="Peterson D."/>
            <person name="Chory J."/>
        </authorList>
    </citation>
    <scope>NUCLEOTIDE SEQUENCE [LARGE SCALE GENOMIC DNA]</scope>
</reference>
<evidence type="ECO:0000256" key="8">
    <source>
        <dbReference type="ARBA" id="ARBA00023288"/>
    </source>
</evidence>
<dbReference type="SMART" id="SM00768">
    <property type="entry name" value="X8"/>
    <property type="match status" value="1"/>
</dbReference>
<feature type="signal peptide" evidence="9">
    <location>
        <begin position="1"/>
        <end position="33"/>
    </location>
</feature>